<dbReference type="AlphaFoldDB" id="A0A4Y2V4N8"/>
<gene>
    <name evidence="1" type="ORF">AVEN_97121_1</name>
</gene>
<comment type="caution">
    <text evidence="1">The sequence shown here is derived from an EMBL/GenBank/DDBJ whole genome shotgun (WGS) entry which is preliminary data.</text>
</comment>
<proteinExistence type="predicted"/>
<accession>A0A4Y2V4N8</accession>
<keyword evidence="2" id="KW-1185">Reference proteome</keyword>
<name>A0A4Y2V4N8_ARAVE</name>
<dbReference type="EMBL" id="BGPR01043599">
    <property type="protein sequence ID" value="GBO20215.1"/>
    <property type="molecule type" value="Genomic_DNA"/>
</dbReference>
<sequence length="103" mass="11479">MILIYCLVSAVSTVPVILRFSEFNFIIYNINDVMRPLTLQECECGYVPKVARPEGNRGGISFLRIRSMGTGDSLEFGAVCERGSEFYLSLKDKASSIVGKRYA</sequence>
<reference evidence="1 2" key="1">
    <citation type="journal article" date="2019" name="Sci. Rep.">
        <title>Orb-weaving spider Araneus ventricosus genome elucidates the spidroin gene catalogue.</title>
        <authorList>
            <person name="Kono N."/>
            <person name="Nakamura H."/>
            <person name="Ohtoshi R."/>
            <person name="Moran D.A.P."/>
            <person name="Shinohara A."/>
            <person name="Yoshida Y."/>
            <person name="Fujiwara M."/>
            <person name="Mori M."/>
            <person name="Tomita M."/>
            <person name="Arakawa K."/>
        </authorList>
    </citation>
    <scope>NUCLEOTIDE SEQUENCE [LARGE SCALE GENOMIC DNA]</scope>
</reference>
<evidence type="ECO:0000313" key="1">
    <source>
        <dbReference type="EMBL" id="GBO20215.1"/>
    </source>
</evidence>
<dbReference type="Proteomes" id="UP000499080">
    <property type="component" value="Unassembled WGS sequence"/>
</dbReference>
<protein>
    <submittedName>
        <fullName evidence="1">Uncharacterized protein</fullName>
    </submittedName>
</protein>
<organism evidence="1 2">
    <name type="scientific">Araneus ventricosus</name>
    <name type="common">Orbweaver spider</name>
    <name type="synonym">Epeira ventricosa</name>
    <dbReference type="NCBI Taxonomy" id="182803"/>
    <lineage>
        <taxon>Eukaryota</taxon>
        <taxon>Metazoa</taxon>
        <taxon>Ecdysozoa</taxon>
        <taxon>Arthropoda</taxon>
        <taxon>Chelicerata</taxon>
        <taxon>Arachnida</taxon>
        <taxon>Araneae</taxon>
        <taxon>Araneomorphae</taxon>
        <taxon>Entelegynae</taxon>
        <taxon>Araneoidea</taxon>
        <taxon>Araneidae</taxon>
        <taxon>Araneus</taxon>
    </lineage>
</organism>
<evidence type="ECO:0000313" key="2">
    <source>
        <dbReference type="Proteomes" id="UP000499080"/>
    </source>
</evidence>